<evidence type="ECO:0000313" key="1">
    <source>
        <dbReference type="EMBL" id="KAF2624283.1"/>
    </source>
</evidence>
<organism evidence="1 2">
    <name type="scientific">Macroventuria anomochaeta</name>
    <dbReference type="NCBI Taxonomy" id="301207"/>
    <lineage>
        <taxon>Eukaryota</taxon>
        <taxon>Fungi</taxon>
        <taxon>Dikarya</taxon>
        <taxon>Ascomycota</taxon>
        <taxon>Pezizomycotina</taxon>
        <taxon>Dothideomycetes</taxon>
        <taxon>Pleosporomycetidae</taxon>
        <taxon>Pleosporales</taxon>
        <taxon>Pleosporineae</taxon>
        <taxon>Didymellaceae</taxon>
        <taxon>Macroventuria</taxon>
    </lineage>
</organism>
<accession>A0ACB6RRB2</accession>
<evidence type="ECO:0000313" key="2">
    <source>
        <dbReference type="Proteomes" id="UP000799754"/>
    </source>
</evidence>
<gene>
    <name evidence="1" type="ORF">BU25DRAFT_424086</name>
</gene>
<dbReference type="Proteomes" id="UP000799754">
    <property type="component" value="Unassembled WGS sequence"/>
</dbReference>
<dbReference type="EMBL" id="MU006731">
    <property type="protein sequence ID" value="KAF2624283.1"/>
    <property type="molecule type" value="Genomic_DNA"/>
</dbReference>
<keyword evidence="2" id="KW-1185">Reference proteome</keyword>
<sequence length="152" mass="17063">MTHCQTELIRTQDDVQSLHDTVAVMKSASRLHGTVDASDYLDQIHSNQLKPMHEKLAGCHGACRVVQAERECLQQDKEDLKKQLEEERKNNAKEKATFLELQEANSRLHTALAIHAPFRLEEGATTARSPALHQSEEQIASTCLICASNLYD</sequence>
<proteinExistence type="predicted"/>
<name>A0ACB6RRB2_9PLEO</name>
<reference evidence="1" key="1">
    <citation type="journal article" date="2020" name="Stud. Mycol.">
        <title>101 Dothideomycetes genomes: a test case for predicting lifestyles and emergence of pathogens.</title>
        <authorList>
            <person name="Haridas S."/>
            <person name="Albert R."/>
            <person name="Binder M."/>
            <person name="Bloem J."/>
            <person name="Labutti K."/>
            <person name="Salamov A."/>
            <person name="Andreopoulos B."/>
            <person name="Baker S."/>
            <person name="Barry K."/>
            <person name="Bills G."/>
            <person name="Bluhm B."/>
            <person name="Cannon C."/>
            <person name="Castanera R."/>
            <person name="Culley D."/>
            <person name="Daum C."/>
            <person name="Ezra D."/>
            <person name="Gonzalez J."/>
            <person name="Henrissat B."/>
            <person name="Kuo A."/>
            <person name="Liang C."/>
            <person name="Lipzen A."/>
            <person name="Lutzoni F."/>
            <person name="Magnuson J."/>
            <person name="Mondo S."/>
            <person name="Nolan M."/>
            <person name="Ohm R."/>
            <person name="Pangilinan J."/>
            <person name="Park H.-J."/>
            <person name="Ramirez L."/>
            <person name="Alfaro M."/>
            <person name="Sun H."/>
            <person name="Tritt A."/>
            <person name="Yoshinaga Y."/>
            <person name="Zwiers L.-H."/>
            <person name="Turgeon B."/>
            <person name="Goodwin S."/>
            <person name="Spatafora J."/>
            <person name="Crous P."/>
            <person name="Grigoriev I."/>
        </authorList>
    </citation>
    <scope>NUCLEOTIDE SEQUENCE</scope>
    <source>
        <strain evidence="1">CBS 525.71</strain>
    </source>
</reference>
<comment type="caution">
    <text evidence="1">The sequence shown here is derived from an EMBL/GenBank/DDBJ whole genome shotgun (WGS) entry which is preliminary data.</text>
</comment>
<protein>
    <submittedName>
        <fullName evidence="1">Uncharacterized protein</fullName>
    </submittedName>
</protein>